<dbReference type="Proteomes" id="UP000182149">
    <property type="component" value="Unassembled WGS sequence"/>
</dbReference>
<dbReference type="OrthoDB" id="9804196at2"/>
<evidence type="ECO:0000313" key="3">
    <source>
        <dbReference type="EMBL" id="OJG09656.1"/>
    </source>
</evidence>
<dbReference type="AlphaFoldDB" id="A0A1L8QQE3"/>
<dbReference type="InterPro" id="IPR001296">
    <property type="entry name" value="Glyco_trans_1"/>
</dbReference>
<dbReference type="PANTHER" id="PTHR45947">
    <property type="entry name" value="SULFOQUINOVOSYL TRANSFERASE SQD2"/>
    <property type="match status" value="1"/>
</dbReference>
<feature type="domain" description="Glycosyl transferase family 1" evidence="1">
    <location>
        <begin position="185"/>
        <end position="346"/>
    </location>
</feature>
<organism evidence="3 4">
    <name type="scientific">Enterococcus aquimarinus</name>
    <dbReference type="NCBI Taxonomy" id="328396"/>
    <lineage>
        <taxon>Bacteria</taxon>
        <taxon>Bacillati</taxon>
        <taxon>Bacillota</taxon>
        <taxon>Bacilli</taxon>
        <taxon>Lactobacillales</taxon>
        <taxon>Enterococcaceae</taxon>
        <taxon>Enterococcus</taxon>
    </lineage>
</organism>
<dbReference type="Pfam" id="PF00534">
    <property type="entry name" value="Glycos_transf_1"/>
    <property type="match status" value="1"/>
</dbReference>
<dbReference type="Gene3D" id="3.40.50.2000">
    <property type="entry name" value="Glycogen Phosphorylase B"/>
    <property type="match status" value="2"/>
</dbReference>
<gene>
    <name evidence="3" type="ORF">RU93_GL000639</name>
</gene>
<evidence type="ECO:0000259" key="1">
    <source>
        <dbReference type="Pfam" id="PF00534"/>
    </source>
</evidence>
<evidence type="ECO:0000259" key="2">
    <source>
        <dbReference type="Pfam" id="PF13439"/>
    </source>
</evidence>
<proteinExistence type="predicted"/>
<dbReference type="RefSeq" id="WP_071875338.1">
    <property type="nucleotide sequence ID" value="NZ_JBHSHF010000004.1"/>
</dbReference>
<dbReference type="InterPro" id="IPR028098">
    <property type="entry name" value="Glyco_trans_4-like_N"/>
</dbReference>
<accession>A0A1L8QQE3</accession>
<dbReference type="PANTHER" id="PTHR45947:SF3">
    <property type="entry name" value="SULFOQUINOVOSYL TRANSFERASE SQD2"/>
    <property type="match status" value="1"/>
</dbReference>
<dbReference type="Pfam" id="PF13439">
    <property type="entry name" value="Glyco_transf_4"/>
    <property type="match status" value="1"/>
</dbReference>
<dbReference type="GO" id="GO:0016757">
    <property type="term" value="F:glycosyltransferase activity"/>
    <property type="evidence" value="ECO:0007669"/>
    <property type="project" value="InterPro"/>
</dbReference>
<keyword evidence="4" id="KW-1185">Reference proteome</keyword>
<dbReference type="EMBL" id="JXKD01000014">
    <property type="protein sequence ID" value="OJG09656.1"/>
    <property type="molecule type" value="Genomic_DNA"/>
</dbReference>
<protein>
    <submittedName>
        <fullName evidence="3">Uncharacterized protein</fullName>
    </submittedName>
</protein>
<evidence type="ECO:0000313" key="4">
    <source>
        <dbReference type="Proteomes" id="UP000182149"/>
    </source>
</evidence>
<dbReference type="InterPro" id="IPR050194">
    <property type="entry name" value="Glycosyltransferase_grp1"/>
</dbReference>
<comment type="caution">
    <text evidence="3">The sequence shown here is derived from an EMBL/GenBank/DDBJ whole genome shotgun (WGS) entry which is preliminary data.</text>
</comment>
<dbReference type="SUPFAM" id="SSF53756">
    <property type="entry name" value="UDP-Glycosyltransferase/glycogen phosphorylase"/>
    <property type="match status" value="1"/>
</dbReference>
<reference evidence="3 4" key="1">
    <citation type="submission" date="2014-12" db="EMBL/GenBank/DDBJ databases">
        <title>Draft genome sequences of 29 type strains of Enterococci.</title>
        <authorList>
            <person name="Zhong Z."/>
            <person name="Sun Z."/>
            <person name="Liu W."/>
            <person name="Zhang W."/>
            <person name="Zhang H."/>
        </authorList>
    </citation>
    <scope>NUCLEOTIDE SEQUENCE [LARGE SCALE GENOMIC DNA]</scope>
    <source>
        <strain evidence="3 4">DSM 17690</strain>
    </source>
</reference>
<feature type="domain" description="Glycosyltransferase subfamily 4-like N-terminal" evidence="2">
    <location>
        <begin position="14"/>
        <end position="153"/>
    </location>
</feature>
<dbReference type="STRING" id="328396.RU93_GL000639"/>
<sequence>MIRVILFIDKWSSGGIETYLLSHLEKMDLKKYNVRIVTSKKISDVYDFRLESLGVELVELLNKEYSPALRNIVLVRAFRQFIKDNEADIIHYHIYNAISMIYCYLASRKIRIRILHSHNSDIEPSRMRRLKVAIHKISRNLFIKYSTHRWACSELAGNWLFGESDFEYKKNGILVDSFIYDDIKRNEFRLKNKIDSETIVLGTIGRMNTQKNQYFLLKLMKKMKIANQNCRLYIVGEGPLRTEIENFIEMNNLDNIILYGVTNDIQMFLSGIDIFLLPSLFEGNPVSAIEAQSSGVKTILSSKITKYAKILDNTEILDIVDIDEWYNSIIKSQANDNDSEELRREANIIVRESGYAVEDTAENITNDYYRYFKEGI</sequence>
<name>A0A1L8QQE3_9ENTE</name>